<accession>A0AB34GTD3</accession>
<comment type="caution">
    <text evidence="2">The sequence shown here is derived from an EMBL/GenBank/DDBJ whole genome shotgun (WGS) entry which is preliminary data.</text>
</comment>
<feature type="compositionally biased region" description="Low complexity" evidence="1">
    <location>
        <begin position="17"/>
        <end position="34"/>
    </location>
</feature>
<dbReference type="AlphaFoldDB" id="A0AB34GTD3"/>
<dbReference type="EMBL" id="JAIQCJ010002099">
    <property type="protein sequence ID" value="KAJ8782709.1"/>
    <property type="molecule type" value="Genomic_DNA"/>
</dbReference>
<reference evidence="2 3" key="1">
    <citation type="submission" date="2022-11" db="EMBL/GenBank/DDBJ databases">
        <title>Whole genome sequence of Eschrichtius robustus ER-17-0199.</title>
        <authorList>
            <person name="Bruniche-Olsen A."/>
            <person name="Black A.N."/>
            <person name="Fields C.J."/>
            <person name="Walden K."/>
            <person name="Dewoody J.A."/>
        </authorList>
    </citation>
    <scope>NUCLEOTIDE SEQUENCE [LARGE SCALE GENOMIC DNA]</scope>
    <source>
        <strain evidence="2">ER-17-0199</strain>
        <tissue evidence="2">Blubber</tissue>
    </source>
</reference>
<evidence type="ECO:0000313" key="2">
    <source>
        <dbReference type="EMBL" id="KAJ8782709.1"/>
    </source>
</evidence>
<feature type="region of interest" description="Disordered" evidence="1">
    <location>
        <begin position="1"/>
        <end position="79"/>
    </location>
</feature>
<gene>
    <name evidence="2" type="ORF">J1605_009908</name>
</gene>
<protein>
    <submittedName>
        <fullName evidence="2">Uncharacterized protein</fullName>
    </submittedName>
</protein>
<name>A0AB34GTD3_ESCRO</name>
<feature type="compositionally biased region" description="Gly residues" evidence="1">
    <location>
        <begin position="1"/>
        <end position="16"/>
    </location>
</feature>
<organism evidence="2 3">
    <name type="scientific">Eschrichtius robustus</name>
    <name type="common">California gray whale</name>
    <name type="synonym">Eschrichtius gibbosus</name>
    <dbReference type="NCBI Taxonomy" id="9764"/>
    <lineage>
        <taxon>Eukaryota</taxon>
        <taxon>Metazoa</taxon>
        <taxon>Chordata</taxon>
        <taxon>Craniata</taxon>
        <taxon>Vertebrata</taxon>
        <taxon>Euteleostomi</taxon>
        <taxon>Mammalia</taxon>
        <taxon>Eutheria</taxon>
        <taxon>Laurasiatheria</taxon>
        <taxon>Artiodactyla</taxon>
        <taxon>Whippomorpha</taxon>
        <taxon>Cetacea</taxon>
        <taxon>Mysticeti</taxon>
        <taxon>Eschrichtiidae</taxon>
        <taxon>Eschrichtius</taxon>
    </lineage>
</organism>
<keyword evidence="3" id="KW-1185">Reference proteome</keyword>
<evidence type="ECO:0000256" key="1">
    <source>
        <dbReference type="SAM" id="MobiDB-lite"/>
    </source>
</evidence>
<sequence>MGAARGRGVGRVGGGRAAEVAEVAAEAEAAGAAGMAKSRGENGPRAPAAGGSLSGTRESLAPGPDAAAADELSSLGSDSEANGFAERRIDKFGFIVGSQGAEGALTDPPLGRADWALLTSADWSTDTCPNPSAATLALGLADSASP</sequence>
<proteinExistence type="predicted"/>
<dbReference type="Proteomes" id="UP001159641">
    <property type="component" value="Unassembled WGS sequence"/>
</dbReference>
<evidence type="ECO:0000313" key="3">
    <source>
        <dbReference type="Proteomes" id="UP001159641"/>
    </source>
</evidence>